<evidence type="ECO:0000313" key="1">
    <source>
        <dbReference type="EMBL" id="MDI3235770.1"/>
    </source>
</evidence>
<accession>A0ABT6R490</accession>
<evidence type="ECO:0000313" key="2">
    <source>
        <dbReference type="Proteomes" id="UP001243286"/>
    </source>
</evidence>
<keyword evidence="2" id="KW-1185">Reference proteome</keyword>
<dbReference type="Proteomes" id="UP001243286">
    <property type="component" value="Unassembled WGS sequence"/>
</dbReference>
<protein>
    <submittedName>
        <fullName evidence="1">Uncharacterized protein</fullName>
    </submittedName>
</protein>
<dbReference type="EMBL" id="JASBQV010000021">
    <property type="protein sequence ID" value="MDI3235770.1"/>
    <property type="molecule type" value="Genomic_DNA"/>
</dbReference>
<proteinExistence type="predicted"/>
<comment type="caution">
    <text evidence="1">The sequence shown here is derived from an EMBL/GenBank/DDBJ whole genome shotgun (WGS) entry which is preliminary data.</text>
</comment>
<organism evidence="1 2">
    <name type="scientific">Exiguobacterium antarcticum</name>
    <dbReference type="NCBI Taxonomy" id="132920"/>
    <lineage>
        <taxon>Bacteria</taxon>
        <taxon>Bacillati</taxon>
        <taxon>Bacillota</taxon>
        <taxon>Bacilli</taxon>
        <taxon>Bacillales</taxon>
        <taxon>Bacillales Family XII. Incertae Sedis</taxon>
        <taxon>Exiguobacterium</taxon>
    </lineage>
</organism>
<sequence>MTIQVHQSVTKHLISYLSLKQVTSFEIIQDDQKKSTIRLLLDKEEVRQIIEIDFRPIFRQRLTEQLIR</sequence>
<reference evidence="1 2" key="1">
    <citation type="submission" date="2023-04" db="EMBL/GenBank/DDBJ databases">
        <title>Antarctic isolates genomes.</title>
        <authorList>
            <person name="Dimov S.G."/>
        </authorList>
    </citation>
    <scope>NUCLEOTIDE SEQUENCE [LARGE SCALE GENOMIC DNA]</scope>
    <source>
        <strain evidence="1 2">AL19</strain>
    </source>
</reference>
<gene>
    <name evidence="1" type="ORF">QK289_12190</name>
</gene>
<name>A0ABT6R490_9BACL</name>